<feature type="compositionally biased region" description="Low complexity" evidence="1">
    <location>
        <begin position="174"/>
        <end position="197"/>
    </location>
</feature>
<dbReference type="Proteomes" id="UP000280104">
    <property type="component" value="Chromosome II"/>
</dbReference>
<protein>
    <recommendedName>
        <fullName evidence="2">RNase H type-1 domain-containing protein</fullName>
    </recommendedName>
</protein>
<dbReference type="GO" id="GO:0004523">
    <property type="term" value="F:RNA-DNA hybrid ribonuclease activity"/>
    <property type="evidence" value="ECO:0007669"/>
    <property type="project" value="InterPro"/>
</dbReference>
<organism evidence="3 4">
    <name type="scientific">Triticum aestivum</name>
    <name type="common">Wheat</name>
    <dbReference type="NCBI Taxonomy" id="4565"/>
    <lineage>
        <taxon>Eukaryota</taxon>
        <taxon>Viridiplantae</taxon>
        <taxon>Streptophyta</taxon>
        <taxon>Embryophyta</taxon>
        <taxon>Tracheophyta</taxon>
        <taxon>Spermatophyta</taxon>
        <taxon>Magnoliopsida</taxon>
        <taxon>Liliopsida</taxon>
        <taxon>Poales</taxon>
        <taxon>Poaceae</taxon>
        <taxon>BOP clade</taxon>
        <taxon>Pooideae</taxon>
        <taxon>Triticodae</taxon>
        <taxon>Triticeae</taxon>
        <taxon>Triticinae</taxon>
        <taxon>Triticum</taxon>
    </lineage>
</organism>
<dbReference type="InterPro" id="IPR036397">
    <property type="entry name" value="RNaseH_sf"/>
</dbReference>
<dbReference type="GO" id="GO:0003676">
    <property type="term" value="F:nucleic acid binding"/>
    <property type="evidence" value="ECO:0007669"/>
    <property type="project" value="InterPro"/>
</dbReference>
<evidence type="ECO:0000256" key="1">
    <source>
        <dbReference type="SAM" id="MobiDB-lite"/>
    </source>
</evidence>
<dbReference type="Pfam" id="PF13456">
    <property type="entry name" value="RVT_3"/>
    <property type="match status" value="1"/>
</dbReference>
<name>A0A7H4LG22_WHEAT</name>
<evidence type="ECO:0000313" key="4">
    <source>
        <dbReference type="Proteomes" id="UP000280104"/>
    </source>
</evidence>
<sequence length="253" mass="26448">MHFDGSKMRTGLGAGIILTSPKGDKLRYVLQIHFVASNNIAEYEALIHGLRLAKELGIRRILCYGDSDLVVQQSSGDWDAKDANMASYRFLVQQFSGYFEGCEFLHVPRNDNEQADALARIGSTRQAIPNGVALQRLLKPSVKTSPESDSIFVPAPPEAVGSDLRTLAAGMRNSAGDSGTATAAPGPGTSEPGSGTAAVGPGNSPTQQAAADSNPPPPGPTALMQVAVLAIKEIAAPLWAKPILMSPVSTSAV</sequence>
<dbReference type="SUPFAM" id="SSF53098">
    <property type="entry name" value="Ribonuclease H-like"/>
    <property type="match status" value="1"/>
</dbReference>
<feature type="domain" description="RNase H type-1" evidence="2">
    <location>
        <begin position="1"/>
        <end position="124"/>
    </location>
</feature>
<dbReference type="PANTHER" id="PTHR48475">
    <property type="entry name" value="RIBONUCLEASE H"/>
    <property type="match status" value="1"/>
</dbReference>
<accession>A0A7H4LG22</accession>
<gene>
    <name evidence="3" type="ORF">CAMPLR22A2D_LOCUS2170</name>
</gene>
<dbReference type="PROSITE" id="PS50879">
    <property type="entry name" value="RNASE_H_1"/>
    <property type="match status" value="1"/>
</dbReference>
<dbReference type="Gene3D" id="3.30.420.10">
    <property type="entry name" value="Ribonuclease H-like superfamily/Ribonuclease H"/>
    <property type="match status" value="1"/>
</dbReference>
<evidence type="ECO:0000313" key="3">
    <source>
        <dbReference type="EMBL" id="SPT17560.1"/>
    </source>
</evidence>
<dbReference type="AlphaFoldDB" id="A0A7H4LG22"/>
<dbReference type="InterPro" id="IPR002156">
    <property type="entry name" value="RNaseH_domain"/>
</dbReference>
<evidence type="ECO:0000259" key="2">
    <source>
        <dbReference type="PROSITE" id="PS50879"/>
    </source>
</evidence>
<dbReference type="InterPro" id="IPR012337">
    <property type="entry name" value="RNaseH-like_sf"/>
</dbReference>
<dbReference type="PANTHER" id="PTHR48475:SF1">
    <property type="entry name" value="RNASE H TYPE-1 DOMAIN-CONTAINING PROTEIN"/>
    <property type="match status" value="1"/>
</dbReference>
<dbReference type="CDD" id="cd09279">
    <property type="entry name" value="RNase_HI_like"/>
    <property type="match status" value="1"/>
</dbReference>
<feature type="region of interest" description="Disordered" evidence="1">
    <location>
        <begin position="171"/>
        <end position="220"/>
    </location>
</feature>
<reference evidence="3 4" key="1">
    <citation type="submission" date="2018-05" db="EMBL/GenBank/DDBJ databases">
        <authorList>
            <person name="Thind KAUR A."/>
        </authorList>
    </citation>
    <scope>NUCLEOTIDE SEQUENCE [LARGE SCALE GENOMIC DNA]</scope>
</reference>
<dbReference type="EMBL" id="LS480641">
    <property type="protein sequence ID" value="SPT17560.1"/>
    <property type="molecule type" value="Genomic_DNA"/>
</dbReference>
<proteinExistence type="predicted"/>